<comment type="caution">
    <text evidence="1">The sequence shown here is derived from an EMBL/GenBank/DDBJ whole genome shotgun (WGS) entry which is preliminary data.</text>
</comment>
<sequence length="453" mass="49597">LPPHLIPCLQLQKRATLSALQDNSSTVVEESGSKEPNTNNLAFGQLRDLLAGTVNRGEGNSCLLLGPRGSGKTSLVEQAILTLPSRPIILRLSGHAQHNDRLALREIARQLSQQTGKSFLSDSDGDPEKLDEGDNPFLDAGPSISLPPPSHLPALISVLPTLSRPTIVILDAFDLFALHARQSLLYCLLDTVQSCRVGQGTNGITVIGVTTRIDTINLLEKRVKSRFSGRILRTAPPANLADWTTIAERVLSAPIDSPDGEWPQMWKTAVEKFLSERMVSDSLKQTFSLTRDVRMLKQILINVVAELCASTPFPTPSQLASALATQRWRVQFSNLHTLSYPSACLLIAAMHADTAGHDIVNFEMLYDSFRDQFRASAAAPVQIEGGSIGMARCTREGFEQLLAARIFVSIAAPSPNIAPQFVCYRCMVRREDVKKAVDKMGQTNLKKWLSKAQ</sequence>
<reference evidence="1" key="1">
    <citation type="journal article" date="2021" name="New Phytol.">
        <title>Evolutionary innovations through gain and loss of genes in the ectomycorrhizal Boletales.</title>
        <authorList>
            <person name="Wu G."/>
            <person name="Miyauchi S."/>
            <person name="Morin E."/>
            <person name="Kuo A."/>
            <person name="Drula E."/>
            <person name="Varga T."/>
            <person name="Kohler A."/>
            <person name="Feng B."/>
            <person name="Cao Y."/>
            <person name="Lipzen A."/>
            <person name="Daum C."/>
            <person name="Hundley H."/>
            <person name="Pangilinan J."/>
            <person name="Johnson J."/>
            <person name="Barry K."/>
            <person name="LaButti K."/>
            <person name="Ng V."/>
            <person name="Ahrendt S."/>
            <person name="Min B."/>
            <person name="Choi I.G."/>
            <person name="Park H."/>
            <person name="Plett J.M."/>
            <person name="Magnuson J."/>
            <person name="Spatafora J.W."/>
            <person name="Nagy L.G."/>
            <person name="Henrissat B."/>
            <person name="Grigoriev I.V."/>
            <person name="Yang Z.L."/>
            <person name="Xu J."/>
            <person name="Martin F.M."/>
        </authorList>
    </citation>
    <scope>NUCLEOTIDE SEQUENCE</scope>
    <source>
        <strain evidence="1">KUC20120723A-06</strain>
    </source>
</reference>
<name>A0ACB8BWM3_9AGAM</name>
<dbReference type="EMBL" id="MU266341">
    <property type="protein sequence ID" value="KAH7929476.1"/>
    <property type="molecule type" value="Genomic_DNA"/>
</dbReference>
<dbReference type="Proteomes" id="UP000790709">
    <property type="component" value="Unassembled WGS sequence"/>
</dbReference>
<gene>
    <name evidence="1" type="ORF">BV22DRAFT_989038</name>
</gene>
<feature type="non-terminal residue" evidence="1">
    <location>
        <position position="1"/>
    </location>
</feature>
<accession>A0ACB8BWM3</accession>
<evidence type="ECO:0000313" key="2">
    <source>
        <dbReference type="Proteomes" id="UP000790709"/>
    </source>
</evidence>
<protein>
    <submittedName>
        <fullName evidence="1">Uncharacterized protein</fullName>
    </submittedName>
</protein>
<organism evidence="1 2">
    <name type="scientific">Leucogyrophana mollusca</name>
    <dbReference type="NCBI Taxonomy" id="85980"/>
    <lineage>
        <taxon>Eukaryota</taxon>
        <taxon>Fungi</taxon>
        <taxon>Dikarya</taxon>
        <taxon>Basidiomycota</taxon>
        <taxon>Agaricomycotina</taxon>
        <taxon>Agaricomycetes</taxon>
        <taxon>Agaricomycetidae</taxon>
        <taxon>Boletales</taxon>
        <taxon>Boletales incertae sedis</taxon>
        <taxon>Leucogyrophana</taxon>
    </lineage>
</organism>
<proteinExistence type="predicted"/>
<feature type="non-terminal residue" evidence="1">
    <location>
        <position position="453"/>
    </location>
</feature>
<keyword evidence="2" id="KW-1185">Reference proteome</keyword>
<evidence type="ECO:0000313" key="1">
    <source>
        <dbReference type="EMBL" id="KAH7929476.1"/>
    </source>
</evidence>